<feature type="transmembrane region" description="Helical" evidence="1">
    <location>
        <begin position="225"/>
        <end position="244"/>
    </location>
</feature>
<sequence>MLTPNPLYMYSHKINVTPIRKMALLRYMDTILVPLSFFITFGYHTYLWYKFKTKPSCTTIGIESIKRKHWLKDMKQGDDNKGTLAVQSLRNTLMSSILSAMVTSIITVALAALINNTYSAKDLFSNSFFGLHTTKILFLKYGSAFLFLLTSFLCSSMAVANLIDANYLIYALGAEPEAEGVASPSPSSSRKYTRDILERGFILAIFGNRMLCITFPVLFWLFSPVVFVIASLVLVWGLYVLDFVNVAPYY</sequence>
<keyword evidence="1" id="KW-0812">Transmembrane</keyword>
<evidence type="ECO:0000313" key="3">
    <source>
        <dbReference type="Proteomes" id="UP001177003"/>
    </source>
</evidence>
<dbReference type="Pfam" id="PF04654">
    <property type="entry name" value="DUF599"/>
    <property type="match status" value="1"/>
</dbReference>
<gene>
    <name evidence="2" type="ORF">LSALG_LOCUS40190</name>
</gene>
<keyword evidence="3" id="KW-1185">Reference proteome</keyword>
<feature type="transmembrane region" description="Helical" evidence="1">
    <location>
        <begin position="97"/>
        <end position="118"/>
    </location>
</feature>
<reference evidence="2" key="1">
    <citation type="submission" date="2023-04" db="EMBL/GenBank/DDBJ databases">
        <authorList>
            <person name="Vijverberg K."/>
            <person name="Xiong W."/>
            <person name="Schranz E."/>
        </authorList>
    </citation>
    <scope>NUCLEOTIDE SEQUENCE</scope>
</reference>
<accession>A0AA36A1R7</accession>
<dbReference type="Proteomes" id="UP001177003">
    <property type="component" value="Chromosome 9"/>
</dbReference>
<dbReference type="InterPro" id="IPR006747">
    <property type="entry name" value="DUF599"/>
</dbReference>
<evidence type="ECO:0000256" key="1">
    <source>
        <dbReference type="SAM" id="Phobius"/>
    </source>
</evidence>
<dbReference type="EMBL" id="OX465085">
    <property type="protein sequence ID" value="CAI9301657.1"/>
    <property type="molecule type" value="Genomic_DNA"/>
</dbReference>
<feature type="transmembrane region" description="Helical" evidence="1">
    <location>
        <begin position="200"/>
        <end position="219"/>
    </location>
</feature>
<dbReference type="PANTHER" id="PTHR31881">
    <property type="match status" value="1"/>
</dbReference>
<dbReference type="AlphaFoldDB" id="A0AA36A1R7"/>
<name>A0AA36A1R7_LACSI</name>
<evidence type="ECO:0000313" key="2">
    <source>
        <dbReference type="EMBL" id="CAI9301657.1"/>
    </source>
</evidence>
<dbReference type="PANTHER" id="PTHR31881:SF11">
    <property type="entry name" value="PROTEIN, PUTATIVE-RELATED"/>
    <property type="match status" value="1"/>
</dbReference>
<organism evidence="2 3">
    <name type="scientific">Lactuca saligna</name>
    <name type="common">Willowleaf lettuce</name>
    <dbReference type="NCBI Taxonomy" id="75948"/>
    <lineage>
        <taxon>Eukaryota</taxon>
        <taxon>Viridiplantae</taxon>
        <taxon>Streptophyta</taxon>
        <taxon>Embryophyta</taxon>
        <taxon>Tracheophyta</taxon>
        <taxon>Spermatophyta</taxon>
        <taxon>Magnoliopsida</taxon>
        <taxon>eudicotyledons</taxon>
        <taxon>Gunneridae</taxon>
        <taxon>Pentapetalae</taxon>
        <taxon>asterids</taxon>
        <taxon>campanulids</taxon>
        <taxon>Asterales</taxon>
        <taxon>Asteraceae</taxon>
        <taxon>Cichorioideae</taxon>
        <taxon>Cichorieae</taxon>
        <taxon>Lactucinae</taxon>
        <taxon>Lactuca</taxon>
    </lineage>
</organism>
<feature type="transmembrane region" description="Helical" evidence="1">
    <location>
        <begin position="138"/>
        <end position="163"/>
    </location>
</feature>
<keyword evidence="1" id="KW-1133">Transmembrane helix</keyword>
<protein>
    <submittedName>
        <fullName evidence="2">Uncharacterized protein</fullName>
    </submittedName>
</protein>
<feature type="transmembrane region" description="Helical" evidence="1">
    <location>
        <begin position="31"/>
        <end position="49"/>
    </location>
</feature>
<keyword evidence="1" id="KW-0472">Membrane</keyword>
<proteinExistence type="predicted"/>